<reference evidence="1" key="1">
    <citation type="submission" date="2020-07" db="EMBL/GenBank/DDBJ databases">
        <title>Multicomponent nature underlies the extraordinary mechanical properties of spider dragline silk.</title>
        <authorList>
            <person name="Kono N."/>
            <person name="Nakamura H."/>
            <person name="Mori M."/>
            <person name="Yoshida Y."/>
            <person name="Ohtoshi R."/>
            <person name="Malay A.D."/>
            <person name="Moran D.A.P."/>
            <person name="Tomita M."/>
            <person name="Numata K."/>
            <person name="Arakawa K."/>
        </authorList>
    </citation>
    <scope>NUCLEOTIDE SEQUENCE</scope>
</reference>
<evidence type="ECO:0000313" key="2">
    <source>
        <dbReference type="Proteomes" id="UP000887116"/>
    </source>
</evidence>
<name>A0A8X6LJW3_TRICU</name>
<comment type="caution">
    <text evidence="1">The sequence shown here is derived from an EMBL/GenBank/DDBJ whole genome shotgun (WGS) entry which is preliminary data.</text>
</comment>
<dbReference type="AlphaFoldDB" id="A0A8X6LJW3"/>
<dbReference type="OrthoDB" id="6411575at2759"/>
<keyword evidence="2" id="KW-1185">Reference proteome</keyword>
<dbReference type="Proteomes" id="UP000887116">
    <property type="component" value="Unassembled WGS sequence"/>
</dbReference>
<proteinExistence type="predicted"/>
<gene>
    <name evidence="1" type="ORF">TNCT_267821</name>
</gene>
<organism evidence="1 2">
    <name type="scientific">Trichonephila clavata</name>
    <name type="common">Joro spider</name>
    <name type="synonym">Nephila clavata</name>
    <dbReference type="NCBI Taxonomy" id="2740835"/>
    <lineage>
        <taxon>Eukaryota</taxon>
        <taxon>Metazoa</taxon>
        <taxon>Ecdysozoa</taxon>
        <taxon>Arthropoda</taxon>
        <taxon>Chelicerata</taxon>
        <taxon>Arachnida</taxon>
        <taxon>Araneae</taxon>
        <taxon>Araneomorphae</taxon>
        <taxon>Entelegynae</taxon>
        <taxon>Araneoidea</taxon>
        <taxon>Nephilidae</taxon>
        <taxon>Trichonephila</taxon>
    </lineage>
</organism>
<evidence type="ECO:0000313" key="1">
    <source>
        <dbReference type="EMBL" id="GFR10044.1"/>
    </source>
</evidence>
<protein>
    <submittedName>
        <fullName evidence="1">Uncharacterized protein</fullName>
    </submittedName>
</protein>
<dbReference type="EMBL" id="BMAO01006620">
    <property type="protein sequence ID" value="GFR10044.1"/>
    <property type="molecule type" value="Genomic_DNA"/>
</dbReference>
<sequence length="172" mass="20183">MGFHDNCFLYKEAVEIGSANDCRENKTRKIRRGGDFVQTTKAHYNVDPDDPYRTNHPDQAFMKTWSEKITKYSEAADREFLKYTVDEPPEYLITIPSMEGGYYYIPEQNLMWSWRRIYPHISKSPAHESVFHTLRPAKSHACAHMGSGGIRQDPVCQSKYSFRNKYYKILIK</sequence>
<accession>A0A8X6LJW3</accession>